<proteinExistence type="predicted"/>
<gene>
    <name evidence="2" type="ORF">MNBD_ALPHA05-1181</name>
</gene>
<name>A0A3B0S0S1_9ZZZZ</name>
<evidence type="ECO:0000256" key="1">
    <source>
        <dbReference type="SAM" id="Phobius"/>
    </source>
</evidence>
<evidence type="ECO:0000313" key="2">
    <source>
        <dbReference type="EMBL" id="VAV94018.1"/>
    </source>
</evidence>
<feature type="transmembrane region" description="Helical" evidence="1">
    <location>
        <begin position="200"/>
        <end position="220"/>
    </location>
</feature>
<dbReference type="PANTHER" id="PTHR34219">
    <property type="entry name" value="IRON-REGULATED INNER MEMBRANE PROTEIN-RELATED"/>
    <property type="match status" value="1"/>
</dbReference>
<dbReference type="EMBL" id="UOEH01000130">
    <property type="protein sequence ID" value="VAV94018.1"/>
    <property type="molecule type" value="Genomic_DNA"/>
</dbReference>
<dbReference type="Pfam" id="PF03929">
    <property type="entry name" value="PepSY_TM"/>
    <property type="match status" value="1"/>
</dbReference>
<accession>A0A3B0S0S1</accession>
<keyword evidence="1" id="KW-0472">Membrane</keyword>
<dbReference type="PANTHER" id="PTHR34219:SF6">
    <property type="entry name" value="BLR3280 PROTEIN"/>
    <property type="match status" value="1"/>
</dbReference>
<dbReference type="AlphaFoldDB" id="A0A3B0S0S1"/>
<keyword evidence="1" id="KW-1133">Transmembrane helix</keyword>
<evidence type="ECO:0008006" key="3">
    <source>
        <dbReference type="Google" id="ProtNLM"/>
    </source>
</evidence>
<organism evidence="2">
    <name type="scientific">hydrothermal vent metagenome</name>
    <dbReference type="NCBI Taxonomy" id="652676"/>
    <lineage>
        <taxon>unclassified sequences</taxon>
        <taxon>metagenomes</taxon>
        <taxon>ecological metagenomes</taxon>
    </lineage>
</organism>
<dbReference type="InterPro" id="IPR005625">
    <property type="entry name" value="PepSY-ass_TM"/>
</dbReference>
<reference evidence="2" key="1">
    <citation type="submission" date="2018-06" db="EMBL/GenBank/DDBJ databases">
        <authorList>
            <person name="Zhirakovskaya E."/>
        </authorList>
    </citation>
    <scope>NUCLEOTIDE SEQUENCE</scope>
</reference>
<protein>
    <recommendedName>
        <fullName evidence="3">PepSY domain-containing protein</fullName>
    </recommendedName>
</protein>
<keyword evidence="1" id="KW-0812">Transmembrane</keyword>
<sequence>MMFVKVIHRIHLWAGLLLGIQVIIWMMSGVVMSWFHIDLVRGERSAFSAPAPELEAKGYASPGGVIAQMDGATTVSLRHFLGRPVYEAEAVSESALFDASTGERISPIEEKTARAVAEADYVGAGKIKRLRLMTDAPHEYRGKQPVWRADFDDGLHTRLYISPETGRVISRRNDVWRIFDFFWSLHIMDYGDRTNINSTLLRAFAAAGLLFAFSGLIMVVMKKGRRQIVRDLQFITGQRRRSS</sequence>
<feature type="transmembrane region" description="Helical" evidence="1">
    <location>
        <begin position="12"/>
        <end position="35"/>
    </location>
</feature>